<dbReference type="KEGG" id="ahm:TL08_11080"/>
<dbReference type="RefSeq" id="WP_069848633.1">
    <property type="nucleotide sequence ID" value="NZ_CP014859.1"/>
</dbReference>
<protein>
    <submittedName>
        <fullName evidence="1">Uncharacterized protein</fullName>
    </submittedName>
</protein>
<dbReference type="EMBL" id="CP014859">
    <property type="protein sequence ID" value="AOS63030.1"/>
    <property type="molecule type" value="Genomic_DNA"/>
</dbReference>
<dbReference type="Proteomes" id="UP000095210">
    <property type="component" value="Chromosome"/>
</dbReference>
<dbReference type="AlphaFoldDB" id="A0AAC9MY81"/>
<organism evidence="1 2">
    <name type="scientific">Actinoalloteichus hymeniacidonis</name>
    <dbReference type="NCBI Taxonomy" id="340345"/>
    <lineage>
        <taxon>Bacteria</taxon>
        <taxon>Bacillati</taxon>
        <taxon>Actinomycetota</taxon>
        <taxon>Actinomycetes</taxon>
        <taxon>Pseudonocardiales</taxon>
        <taxon>Pseudonocardiaceae</taxon>
        <taxon>Actinoalloteichus</taxon>
    </lineage>
</organism>
<accession>A0AAC9MY81</accession>
<evidence type="ECO:0000313" key="2">
    <source>
        <dbReference type="Proteomes" id="UP000095210"/>
    </source>
</evidence>
<proteinExistence type="predicted"/>
<gene>
    <name evidence="1" type="ORF">TL08_11080</name>
</gene>
<evidence type="ECO:0000313" key="1">
    <source>
        <dbReference type="EMBL" id="AOS63030.1"/>
    </source>
</evidence>
<keyword evidence="2" id="KW-1185">Reference proteome</keyword>
<sequence length="75" mass="7845">MQAVLFTVSDDIPGSVAVRRSDSGTIEVTVRRGQVITAEFAQVLSDAIASVTRPTTVVSETIEAVVETPSPRSAA</sequence>
<name>A0AAC9MY81_9PSEU</name>
<reference evidence="2" key="1">
    <citation type="submission" date="2016-03" db="EMBL/GenBank/DDBJ databases">
        <title>Complete genome sequence of the type strain Actinoalloteichus hymeniacidonis DSM 45092.</title>
        <authorList>
            <person name="Schaffert L."/>
            <person name="Albersmeier A."/>
            <person name="Winkler A."/>
            <person name="Kalinowski J."/>
            <person name="Zotchev S."/>
            <person name="Ruckert C."/>
        </authorList>
    </citation>
    <scope>NUCLEOTIDE SEQUENCE [LARGE SCALE GENOMIC DNA]</scope>
    <source>
        <strain evidence="2">HPA177(T) (DSM 45092(T))</strain>
    </source>
</reference>